<dbReference type="Proteomes" id="UP001147746">
    <property type="component" value="Unassembled WGS sequence"/>
</dbReference>
<organism evidence="2 3">
    <name type="scientific">Penicillium atrosanguineum</name>
    <dbReference type="NCBI Taxonomy" id="1132637"/>
    <lineage>
        <taxon>Eukaryota</taxon>
        <taxon>Fungi</taxon>
        <taxon>Dikarya</taxon>
        <taxon>Ascomycota</taxon>
        <taxon>Pezizomycotina</taxon>
        <taxon>Eurotiomycetes</taxon>
        <taxon>Eurotiomycetidae</taxon>
        <taxon>Eurotiales</taxon>
        <taxon>Aspergillaceae</taxon>
        <taxon>Penicillium</taxon>
    </lineage>
</organism>
<feature type="compositionally biased region" description="Pro residues" evidence="1">
    <location>
        <begin position="514"/>
        <end position="527"/>
    </location>
</feature>
<evidence type="ECO:0000313" key="3">
    <source>
        <dbReference type="Proteomes" id="UP001147746"/>
    </source>
</evidence>
<protein>
    <submittedName>
        <fullName evidence="2">Uncharacterized protein</fullName>
    </submittedName>
</protein>
<sequence>MNNLHTRTPKEILELNKIPRVWKPAYVWPADNDGIVRVVGGHDNPNVAEHRRHREWLRAMGEEPGPIVNHVISAITIKEFHHEHFPMVSAYQGLSPMQAEFLDLVPGQLNVSNRSSIELLDPDSESEYSENDAEAPMEVSKNTKPFVITIPPFDASLDVSVCTAISPHFTFTSPTTPPRPMNPMSVTFSPIAVTEPFNPIWSATPIPSHTVPDESTPTHITTLEKLKEPRTPLSNFAPKDEGNCGLTLIDRLNVLKDLNAPGSPTSTSSDIPLRLMSIIDSEFKLFASAASRPADLCSDSSLTNFETLSSAVYVSSPQSSNTHIFPFAVDHCDGAMVLDRYESIDLVADGLVSWTNDKPDSMAADQDVDMVFYENANMSKIDNLMIDAAIVDASKVSAAVIFPQDDSPRPQKSKGVDELIIEEHASIVEEQAPIIDNSAPSINDKLALNVDKSVPMGPVAAWRRSTIRLKELGRKLLKPDLHEQQLIVAIEKVTKNIQVEGTVKSNSSVENNGNPPPLPPKDGPVTPPKPTFVSVSPISLGPGEQSLLYSRLEYMVCETANSFLVEQYLQGHIDQHTINRVVNGWASKNLPQVPEFRFNQATQRDLINANRRTMEFTGKCSANPVQLVANLRAWKSVIQDMDHRTFSIRDSAIRKMMYEIGEVLEMLNASVKTLQAFDKIRTSVHRYMFTPPGSPASPLII</sequence>
<evidence type="ECO:0000256" key="1">
    <source>
        <dbReference type="SAM" id="MobiDB-lite"/>
    </source>
</evidence>
<reference evidence="2" key="2">
    <citation type="journal article" date="2023" name="IMA Fungus">
        <title>Comparative genomic study of the Penicillium genus elucidates a diverse pangenome and 15 lateral gene transfer events.</title>
        <authorList>
            <person name="Petersen C."/>
            <person name="Sorensen T."/>
            <person name="Nielsen M.R."/>
            <person name="Sondergaard T.E."/>
            <person name="Sorensen J.L."/>
            <person name="Fitzpatrick D.A."/>
            <person name="Frisvad J.C."/>
            <person name="Nielsen K.L."/>
        </authorList>
    </citation>
    <scope>NUCLEOTIDE SEQUENCE</scope>
    <source>
        <strain evidence="2">IBT 21472</strain>
    </source>
</reference>
<reference evidence="2" key="1">
    <citation type="submission" date="2022-12" db="EMBL/GenBank/DDBJ databases">
        <authorList>
            <person name="Petersen C."/>
        </authorList>
    </citation>
    <scope>NUCLEOTIDE SEQUENCE</scope>
    <source>
        <strain evidence="2">IBT 21472</strain>
    </source>
</reference>
<name>A0A9W9GKK1_9EURO</name>
<dbReference type="EMBL" id="JAPZBO010000003">
    <property type="protein sequence ID" value="KAJ5321312.1"/>
    <property type="molecule type" value="Genomic_DNA"/>
</dbReference>
<proteinExistence type="predicted"/>
<feature type="region of interest" description="Disordered" evidence="1">
    <location>
        <begin position="502"/>
        <end position="527"/>
    </location>
</feature>
<comment type="caution">
    <text evidence="2">The sequence shown here is derived from an EMBL/GenBank/DDBJ whole genome shotgun (WGS) entry which is preliminary data.</text>
</comment>
<keyword evidence="3" id="KW-1185">Reference proteome</keyword>
<dbReference type="AlphaFoldDB" id="A0A9W9GKK1"/>
<evidence type="ECO:0000313" key="2">
    <source>
        <dbReference type="EMBL" id="KAJ5321312.1"/>
    </source>
</evidence>
<accession>A0A9W9GKK1</accession>
<gene>
    <name evidence="2" type="ORF">N7476_004314</name>
</gene>
<feature type="compositionally biased region" description="Polar residues" evidence="1">
    <location>
        <begin position="502"/>
        <end position="511"/>
    </location>
</feature>